<proteinExistence type="predicted"/>
<gene>
    <name evidence="2" type="ORF">SDAV_001032</name>
</gene>
<dbReference type="KEGG" id="sphh:SDAV_001032"/>
<sequence length="58" mass="6969">MITFLYIIMVFITLFLILIFYIADSIVAFKHRKEIKNNRGIIKSLKEQIRQQKVINKI</sequence>
<dbReference type="EMBL" id="CP031088">
    <property type="protein sequence ID" value="AXF96012.1"/>
    <property type="molecule type" value="Genomic_DNA"/>
</dbReference>
<accession>A0A345DP74</accession>
<evidence type="ECO:0000256" key="1">
    <source>
        <dbReference type="SAM" id="Phobius"/>
    </source>
</evidence>
<name>A0A345DP74_9MOLU</name>
<reference evidence="3" key="1">
    <citation type="submission" date="2018-07" db="EMBL/GenBank/DDBJ databases">
        <title>Complete Genome Sequence of Spiroplasma phoeniceum.</title>
        <authorList>
            <person name="Davis R.E."/>
            <person name="Shao J.Y."/>
            <person name="Zhao Y."/>
            <person name="Silver A."/>
            <person name="Stump z."/>
            <person name="Gasparich G."/>
        </authorList>
    </citation>
    <scope>NUCLEOTIDE SEQUENCE [LARGE SCALE GENOMIC DNA]</scope>
    <source>
        <strain evidence="3">P40</strain>
    </source>
</reference>
<evidence type="ECO:0000313" key="2">
    <source>
        <dbReference type="EMBL" id="AXF96012.1"/>
    </source>
</evidence>
<keyword evidence="1" id="KW-0472">Membrane</keyword>
<keyword evidence="3" id="KW-1185">Reference proteome</keyword>
<dbReference type="RefSeq" id="WP_186823471.1">
    <property type="nucleotide sequence ID" value="NZ_CP031088.1"/>
</dbReference>
<evidence type="ECO:0000313" key="3">
    <source>
        <dbReference type="Proteomes" id="UP000253689"/>
    </source>
</evidence>
<keyword evidence="1 2" id="KW-0812">Transmembrane</keyword>
<organism evidence="2 3">
    <name type="scientific">Spiroplasma phoeniceum P40</name>
    <dbReference type="NCBI Taxonomy" id="1276259"/>
    <lineage>
        <taxon>Bacteria</taxon>
        <taxon>Bacillati</taxon>
        <taxon>Mycoplasmatota</taxon>
        <taxon>Mollicutes</taxon>
        <taxon>Entomoplasmatales</taxon>
        <taxon>Spiroplasmataceae</taxon>
        <taxon>Spiroplasma</taxon>
    </lineage>
</organism>
<dbReference type="Proteomes" id="UP000253689">
    <property type="component" value="Chromosome"/>
</dbReference>
<feature type="transmembrane region" description="Helical" evidence="1">
    <location>
        <begin position="6"/>
        <end position="29"/>
    </location>
</feature>
<dbReference type="AlphaFoldDB" id="A0A345DP74"/>
<keyword evidence="1" id="KW-1133">Transmembrane helix</keyword>
<protein>
    <submittedName>
        <fullName evidence="2">Phage transmembrane protein</fullName>
    </submittedName>
</protein>